<protein>
    <submittedName>
        <fullName evidence="2">Uncharacterized protein</fullName>
    </submittedName>
</protein>
<organism evidence="2 3">
    <name type="scientific">Hydnum rufescens UP504</name>
    <dbReference type="NCBI Taxonomy" id="1448309"/>
    <lineage>
        <taxon>Eukaryota</taxon>
        <taxon>Fungi</taxon>
        <taxon>Dikarya</taxon>
        <taxon>Basidiomycota</taxon>
        <taxon>Agaricomycotina</taxon>
        <taxon>Agaricomycetes</taxon>
        <taxon>Cantharellales</taxon>
        <taxon>Hydnaceae</taxon>
        <taxon>Hydnum</taxon>
    </lineage>
</organism>
<dbReference type="EMBL" id="MU128966">
    <property type="protein sequence ID" value="KAF9513956.1"/>
    <property type="molecule type" value="Genomic_DNA"/>
</dbReference>
<keyword evidence="3" id="KW-1185">Reference proteome</keyword>
<name>A0A9P6AXS1_9AGAM</name>
<reference evidence="2" key="1">
    <citation type="journal article" date="2020" name="Nat. Commun.">
        <title>Large-scale genome sequencing of mycorrhizal fungi provides insights into the early evolution of symbiotic traits.</title>
        <authorList>
            <person name="Miyauchi S."/>
            <person name="Kiss E."/>
            <person name="Kuo A."/>
            <person name="Drula E."/>
            <person name="Kohler A."/>
            <person name="Sanchez-Garcia M."/>
            <person name="Morin E."/>
            <person name="Andreopoulos B."/>
            <person name="Barry K.W."/>
            <person name="Bonito G."/>
            <person name="Buee M."/>
            <person name="Carver A."/>
            <person name="Chen C."/>
            <person name="Cichocki N."/>
            <person name="Clum A."/>
            <person name="Culley D."/>
            <person name="Crous P.W."/>
            <person name="Fauchery L."/>
            <person name="Girlanda M."/>
            <person name="Hayes R.D."/>
            <person name="Keri Z."/>
            <person name="LaButti K."/>
            <person name="Lipzen A."/>
            <person name="Lombard V."/>
            <person name="Magnuson J."/>
            <person name="Maillard F."/>
            <person name="Murat C."/>
            <person name="Nolan M."/>
            <person name="Ohm R.A."/>
            <person name="Pangilinan J."/>
            <person name="Pereira M.F."/>
            <person name="Perotto S."/>
            <person name="Peter M."/>
            <person name="Pfister S."/>
            <person name="Riley R."/>
            <person name="Sitrit Y."/>
            <person name="Stielow J.B."/>
            <person name="Szollosi G."/>
            <person name="Zifcakova L."/>
            <person name="Stursova M."/>
            <person name="Spatafora J.W."/>
            <person name="Tedersoo L."/>
            <person name="Vaario L.M."/>
            <person name="Yamada A."/>
            <person name="Yan M."/>
            <person name="Wang P."/>
            <person name="Xu J."/>
            <person name="Bruns T."/>
            <person name="Baldrian P."/>
            <person name="Vilgalys R."/>
            <person name="Dunand C."/>
            <person name="Henrissat B."/>
            <person name="Grigoriev I.V."/>
            <person name="Hibbett D."/>
            <person name="Nagy L.G."/>
            <person name="Martin F.M."/>
        </authorList>
    </citation>
    <scope>NUCLEOTIDE SEQUENCE</scope>
    <source>
        <strain evidence="2">UP504</strain>
    </source>
</reference>
<feature type="compositionally biased region" description="Polar residues" evidence="1">
    <location>
        <begin position="211"/>
        <end position="222"/>
    </location>
</feature>
<sequence>MPSSFFLLSRAPCLGTATLLSRMPKLKKEAREAQKYLFAFLDAIQVFPDAVYARKEPPNKWTVPWDQEIAVLSVLLEVGPDHTASAMGQLGCHKVEDCLYTTLYQCLEMSDEIMTSRGYSLVKYSKAICAEFKAQTPQLMAVIHSMHNRLGYEGPSLTVPKPPADVLPFLHYDPSSISTRIPLSQGMGFPFTIRPDPSPFAITPAPSFVPITSTMKRSPSPETSDKSNPKRQRVNSPVLTDSTLIHPSDAASIPDLEMKGAAVEDTHEPPVLSVGQVHESGTKIDAEGFKYKVIMYRAR</sequence>
<evidence type="ECO:0000313" key="2">
    <source>
        <dbReference type="EMBL" id="KAF9513956.1"/>
    </source>
</evidence>
<dbReference type="AlphaFoldDB" id="A0A9P6AXS1"/>
<feature type="compositionally biased region" description="Polar residues" evidence="1">
    <location>
        <begin position="234"/>
        <end position="245"/>
    </location>
</feature>
<dbReference type="Proteomes" id="UP000886523">
    <property type="component" value="Unassembled WGS sequence"/>
</dbReference>
<gene>
    <name evidence="2" type="ORF">BS47DRAFT_1362047</name>
</gene>
<proteinExistence type="predicted"/>
<evidence type="ECO:0000256" key="1">
    <source>
        <dbReference type="SAM" id="MobiDB-lite"/>
    </source>
</evidence>
<feature type="region of interest" description="Disordered" evidence="1">
    <location>
        <begin position="211"/>
        <end position="246"/>
    </location>
</feature>
<accession>A0A9P6AXS1</accession>
<comment type="caution">
    <text evidence="2">The sequence shown here is derived from an EMBL/GenBank/DDBJ whole genome shotgun (WGS) entry which is preliminary data.</text>
</comment>
<evidence type="ECO:0000313" key="3">
    <source>
        <dbReference type="Proteomes" id="UP000886523"/>
    </source>
</evidence>